<protein>
    <recommendedName>
        <fullName evidence="4">HNH homing endonuclease</fullName>
    </recommendedName>
</protein>
<dbReference type="EMBL" id="JBHFNT010000054">
    <property type="protein sequence ID" value="MFB2834204.1"/>
    <property type="molecule type" value="Genomic_DNA"/>
</dbReference>
<dbReference type="PANTHER" id="PTHR42182">
    <property type="entry name" value="SLL0359 PROTEIN"/>
    <property type="match status" value="1"/>
</dbReference>
<dbReference type="InterPro" id="IPR027360">
    <property type="entry name" value="AbrB-like"/>
</dbReference>
<sequence>MTFVHVRLTQEKQDDLIVEYLVESFDFNQQKEWEKIGKILINKQTKSYEFEPSDIWNAHKIIPPSIFDIEEPTREKIIKSQYNDYGWGAWSMLIHHWASSFIKRGSFPQHHPSSLFANQLEPNQESDIHLGVSKQNSQEKMQHNKSPKQRKPSNRITDIGDEKLTGNALLQKVKKLSGLTQRQKAKHCGYYTIRKHGKTYVKLTNSRNLTDFRNAVLAAKSMALNPEETKEVETRD</sequence>
<organism evidence="2 3">
    <name type="scientific">Floridaenema evergladense BLCC-F167</name>
    <dbReference type="NCBI Taxonomy" id="3153639"/>
    <lineage>
        <taxon>Bacteria</taxon>
        <taxon>Bacillati</taxon>
        <taxon>Cyanobacteriota</taxon>
        <taxon>Cyanophyceae</taxon>
        <taxon>Oscillatoriophycideae</taxon>
        <taxon>Aerosakkonematales</taxon>
        <taxon>Aerosakkonemataceae</taxon>
        <taxon>Floridanema</taxon>
        <taxon>Floridanema evergladense</taxon>
    </lineage>
</organism>
<feature type="compositionally biased region" description="Basic residues" evidence="1">
    <location>
        <begin position="143"/>
        <end position="153"/>
    </location>
</feature>
<evidence type="ECO:0008006" key="4">
    <source>
        <dbReference type="Google" id="ProtNLM"/>
    </source>
</evidence>
<dbReference type="PANTHER" id="PTHR42182:SF1">
    <property type="entry name" value="SLL0359 PROTEIN"/>
    <property type="match status" value="1"/>
</dbReference>
<evidence type="ECO:0000313" key="3">
    <source>
        <dbReference type="Proteomes" id="UP001576780"/>
    </source>
</evidence>
<evidence type="ECO:0000313" key="2">
    <source>
        <dbReference type="EMBL" id="MFB2834204.1"/>
    </source>
</evidence>
<evidence type="ECO:0000256" key="1">
    <source>
        <dbReference type="SAM" id="MobiDB-lite"/>
    </source>
</evidence>
<gene>
    <name evidence="2" type="ORF">ACE1CA_06680</name>
</gene>
<comment type="caution">
    <text evidence="2">The sequence shown here is derived from an EMBL/GenBank/DDBJ whole genome shotgun (WGS) entry which is preliminary data.</text>
</comment>
<name>A0ABV4WGK6_9CYAN</name>
<dbReference type="Proteomes" id="UP001576780">
    <property type="component" value="Unassembled WGS sequence"/>
</dbReference>
<reference evidence="2 3" key="1">
    <citation type="submission" date="2024-09" db="EMBL/GenBank/DDBJ databases">
        <title>Floridaenema gen nov. (Aerosakkonemataceae, Aerosakkonematales ord. nov., Cyanobacteria) from benthic tropical and subtropical fresh waters, with the description of four new species.</title>
        <authorList>
            <person name="Moretto J.A."/>
            <person name="Berthold D.E."/>
            <person name="Lefler F.W."/>
            <person name="Huang I.-S."/>
            <person name="Laughinghouse H. IV."/>
        </authorList>
    </citation>
    <scope>NUCLEOTIDE SEQUENCE [LARGE SCALE GENOMIC DNA]</scope>
    <source>
        <strain evidence="2 3">BLCC-F167</strain>
    </source>
</reference>
<feature type="region of interest" description="Disordered" evidence="1">
    <location>
        <begin position="134"/>
        <end position="159"/>
    </location>
</feature>
<keyword evidence="3" id="KW-1185">Reference proteome</keyword>
<accession>A0ABV4WGK6</accession>
<dbReference type="RefSeq" id="WP_413276643.1">
    <property type="nucleotide sequence ID" value="NZ_JBHFNT010000054.1"/>
</dbReference>
<proteinExistence type="predicted"/>